<evidence type="ECO:0000256" key="2">
    <source>
        <dbReference type="RuleBase" id="RU362027"/>
    </source>
</evidence>
<sequence>MDSAPPQAGPVQHEPATEETKASELSLAAAEPAFKTRGSGDIFDWKERERREDGTFSWGESLSEEDLEGSPRGLARPSSSSSSRDSDVGSRCAYVTFLCDDSEYWKGAVVLGKSLRATGCRYPLIVAVMKGVSSKLRQLLADQHGCIVREIEDVAPPPGAEKVVRRPYYLTQYTKLRIWQFDDFDKLTYLDSDMLVLQNLDYLFDMLPSDQIMGVKNCFCVGWKNHPRVCGTAYCQFDPVKHPWTFPEGKPEPTPYINAGFFVFAPSRAVFAQMQHALAAFPASELAEQDFLNDFWAGRIRTLPPENNLLLNFLFSHPDLLDLDNAALIHFAVAGSKPWAYDPSMPDMTHPDVVRFVKMWQKLYAEDESTYKPAAGA</sequence>
<evidence type="ECO:0000313" key="4">
    <source>
        <dbReference type="EMBL" id="GAQ83103.1"/>
    </source>
</evidence>
<name>A0A1Y1HY60_KLENI</name>
<protein>
    <recommendedName>
        <fullName evidence="2">Hexosyltransferase</fullName>
        <ecNumber evidence="2">2.4.1.-</ecNumber>
    </recommendedName>
</protein>
<evidence type="ECO:0000256" key="1">
    <source>
        <dbReference type="ARBA" id="ARBA00022676"/>
    </source>
</evidence>
<dbReference type="Gene3D" id="3.90.550.10">
    <property type="entry name" value="Spore Coat Polysaccharide Biosynthesis Protein SpsA, Chain A"/>
    <property type="match status" value="1"/>
</dbReference>
<dbReference type="Pfam" id="PF01501">
    <property type="entry name" value="Glyco_transf_8"/>
    <property type="match status" value="1"/>
</dbReference>
<dbReference type="GO" id="GO:0016757">
    <property type="term" value="F:glycosyltransferase activity"/>
    <property type="evidence" value="ECO:0000318"/>
    <property type="project" value="GO_Central"/>
</dbReference>
<dbReference type="OMA" id="WEFEDEY"/>
<proteinExistence type="inferred from homology"/>
<dbReference type="OrthoDB" id="2014201at2759"/>
<accession>A0A1Y1HY60</accession>
<dbReference type="Proteomes" id="UP000054558">
    <property type="component" value="Unassembled WGS sequence"/>
</dbReference>
<feature type="region of interest" description="Disordered" evidence="3">
    <location>
        <begin position="1"/>
        <end position="88"/>
    </location>
</feature>
<dbReference type="STRING" id="105231.A0A1Y1HY60"/>
<comment type="similarity">
    <text evidence="2">Belongs to the glycosyltransferase 8 family.</text>
</comment>
<evidence type="ECO:0000313" key="5">
    <source>
        <dbReference type="Proteomes" id="UP000054558"/>
    </source>
</evidence>
<reference evidence="4 5" key="1">
    <citation type="journal article" date="2014" name="Nat. Commun.">
        <title>Klebsormidium flaccidum genome reveals primary factors for plant terrestrial adaptation.</title>
        <authorList>
            <person name="Hori K."/>
            <person name="Maruyama F."/>
            <person name="Fujisawa T."/>
            <person name="Togashi T."/>
            <person name="Yamamoto N."/>
            <person name="Seo M."/>
            <person name="Sato S."/>
            <person name="Yamada T."/>
            <person name="Mori H."/>
            <person name="Tajima N."/>
            <person name="Moriyama T."/>
            <person name="Ikeuchi M."/>
            <person name="Watanabe M."/>
            <person name="Wada H."/>
            <person name="Kobayashi K."/>
            <person name="Saito M."/>
            <person name="Masuda T."/>
            <person name="Sasaki-Sekimoto Y."/>
            <person name="Mashiguchi K."/>
            <person name="Awai K."/>
            <person name="Shimojima M."/>
            <person name="Masuda S."/>
            <person name="Iwai M."/>
            <person name="Nobusawa T."/>
            <person name="Narise T."/>
            <person name="Kondo S."/>
            <person name="Saito H."/>
            <person name="Sato R."/>
            <person name="Murakawa M."/>
            <person name="Ihara Y."/>
            <person name="Oshima-Yamada Y."/>
            <person name="Ohtaka K."/>
            <person name="Satoh M."/>
            <person name="Sonobe K."/>
            <person name="Ishii M."/>
            <person name="Ohtani R."/>
            <person name="Kanamori-Sato M."/>
            <person name="Honoki R."/>
            <person name="Miyazaki D."/>
            <person name="Mochizuki H."/>
            <person name="Umetsu J."/>
            <person name="Higashi K."/>
            <person name="Shibata D."/>
            <person name="Kamiya Y."/>
            <person name="Sato N."/>
            <person name="Nakamura Y."/>
            <person name="Tabata S."/>
            <person name="Ida S."/>
            <person name="Kurokawa K."/>
            <person name="Ohta H."/>
        </authorList>
    </citation>
    <scope>NUCLEOTIDE SEQUENCE [LARGE SCALE GENOMIC DNA]</scope>
    <source>
        <strain evidence="4 5">NIES-2285</strain>
    </source>
</reference>
<dbReference type="EMBL" id="DF237084">
    <property type="protein sequence ID" value="GAQ83103.1"/>
    <property type="molecule type" value="Genomic_DNA"/>
</dbReference>
<dbReference type="AlphaFoldDB" id="A0A1Y1HY60"/>
<keyword evidence="5" id="KW-1185">Reference proteome</keyword>
<dbReference type="EC" id="2.4.1.-" evidence="2"/>
<feature type="compositionally biased region" description="Low complexity" evidence="3">
    <location>
        <begin position="70"/>
        <end position="83"/>
    </location>
</feature>
<dbReference type="InterPro" id="IPR002495">
    <property type="entry name" value="Glyco_trans_8"/>
</dbReference>
<organism evidence="4 5">
    <name type="scientific">Klebsormidium nitens</name>
    <name type="common">Green alga</name>
    <name type="synonym">Ulothrix nitens</name>
    <dbReference type="NCBI Taxonomy" id="105231"/>
    <lineage>
        <taxon>Eukaryota</taxon>
        <taxon>Viridiplantae</taxon>
        <taxon>Streptophyta</taxon>
        <taxon>Klebsormidiophyceae</taxon>
        <taxon>Klebsormidiales</taxon>
        <taxon>Klebsormidiaceae</taxon>
        <taxon>Klebsormidium</taxon>
    </lineage>
</organism>
<gene>
    <name evidence="4" type="ORF">KFL_001350270</name>
</gene>
<dbReference type="SUPFAM" id="SSF53448">
    <property type="entry name" value="Nucleotide-diphospho-sugar transferases"/>
    <property type="match status" value="1"/>
</dbReference>
<feature type="compositionally biased region" description="Basic and acidic residues" evidence="3">
    <location>
        <begin position="43"/>
        <end position="54"/>
    </location>
</feature>
<dbReference type="PANTHER" id="PTHR11183">
    <property type="entry name" value="GLYCOGENIN SUBFAMILY MEMBER"/>
    <property type="match status" value="1"/>
</dbReference>
<keyword evidence="1" id="KW-0808">Transferase</keyword>
<dbReference type="InterPro" id="IPR050587">
    <property type="entry name" value="GNT1/Glycosyltrans_8"/>
</dbReference>
<keyword evidence="1" id="KW-0328">Glycosyltransferase</keyword>
<evidence type="ECO:0000256" key="3">
    <source>
        <dbReference type="SAM" id="MobiDB-lite"/>
    </source>
</evidence>
<dbReference type="InterPro" id="IPR029044">
    <property type="entry name" value="Nucleotide-diphossugar_trans"/>
</dbReference>